<dbReference type="InterPro" id="IPR012338">
    <property type="entry name" value="Beta-lactam/transpept-like"/>
</dbReference>
<dbReference type="STRING" id="1471761.B0W44_09520"/>
<protein>
    <recommendedName>
        <fullName evidence="1">Beta-lactamase class A catalytic domain-containing protein</fullName>
    </recommendedName>
</protein>
<reference evidence="2 3" key="1">
    <citation type="journal article" date="2015" name="Int. J. Syst. Evol. Microbiol.">
        <title>Novibacillus thermophilus gen. nov., sp. nov., a Gram-staining-negative and moderately thermophilic member of the family Thermoactinomycetaceae.</title>
        <authorList>
            <person name="Yang G."/>
            <person name="Chen J."/>
            <person name="Zhou S."/>
        </authorList>
    </citation>
    <scope>NUCLEOTIDE SEQUENCE [LARGE SCALE GENOMIC DNA]</scope>
    <source>
        <strain evidence="2 3">SG-1</strain>
    </source>
</reference>
<dbReference type="GO" id="GO:0030655">
    <property type="term" value="P:beta-lactam antibiotic catabolic process"/>
    <property type="evidence" value="ECO:0007669"/>
    <property type="project" value="InterPro"/>
</dbReference>
<sequence length="259" mass="29101">MLHLEKRICETIKDYRDRFFIAISTDEGTIQLNADRQVRAASVVKVPIMIEAFRQVEAGSVELDQPIDIDEGSKVGGCGVIKYLTRSNRFTFRNLLELMVIVSDNTAANLVLDKVGVNSVNQLFEQLGCRNTQIERKFMDAEAIEAGRDNYTSASDMVTLLKIIGETNALITQSSRSQMLEILSRQQFRQKLPCYSDPDSGVRFYNKTGEIPGVEHDVAIVQRGKARIYAAVLTQGWQNNGMAQRYLAEIGKHLIAYMS</sequence>
<evidence type="ECO:0000259" key="1">
    <source>
        <dbReference type="Pfam" id="PF13354"/>
    </source>
</evidence>
<dbReference type="KEGG" id="ntr:B0W44_09520"/>
<proteinExistence type="predicted"/>
<dbReference type="EMBL" id="CP019699">
    <property type="protein sequence ID" value="AQS57482.1"/>
    <property type="molecule type" value="Genomic_DNA"/>
</dbReference>
<dbReference type="GO" id="GO:0046677">
    <property type="term" value="P:response to antibiotic"/>
    <property type="evidence" value="ECO:0007669"/>
    <property type="project" value="InterPro"/>
</dbReference>
<dbReference type="Proteomes" id="UP000188603">
    <property type="component" value="Chromosome"/>
</dbReference>
<dbReference type="InterPro" id="IPR045155">
    <property type="entry name" value="Beta-lactam_cat"/>
</dbReference>
<dbReference type="Gene3D" id="3.40.710.10">
    <property type="entry name" value="DD-peptidase/beta-lactamase superfamily"/>
    <property type="match status" value="1"/>
</dbReference>
<organism evidence="2 3">
    <name type="scientific">Novibacillus thermophilus</name>
    <dbReference type="NCBI Taxonomy" id="1471761"/>
    <lineage>
        <taxon>Bacteria</taxon>
        <taxon>Bacillati</taxon>
        <taxon>Bacillota</taxon>
        <taxon>Bacilli</taxon>
        <taxon>Bacillales</taxon>
        <taxon>Thermoactinomycetaceae</taxon>
        <taxon>Novibacillus</taxon>
    </lineage>
</organism>
<feature type="domain" description="Beta-lactamase class A catalytic" evidence="1">
    <location>
        <begin position="25"/>
        <end position="234"/>
    </location>
</feature>
<keyword evidence="3" id="KW-1185">Reference proteome</keyword>
<gene>
    <name evidence="2" type="ORF">B0W44_09520</name>
</gene>
<evidence type="ECO:0000313" key="2">
    <source>
        <dbReference type="EMBL" id="AQS57482.1"/>
    </source>
</evidence>
<evidence type="ECO:0000313" key="3">
    <source>
        <dbReference type="Proteomes" id="UP000188603"/>
    </source>
</evidence>
<dbReference type="AlphaFoldDB" id="A0A1U9KBT0"/>
<dbReference type="Pfam" id="PF13354">
    <property type="entry name" value="Beta-lactamase2"/>
    <property type="match status" value="1"/>
</dbReference>
<dbReference type="PANTHER" id="PTHR35333">
    <property type="entry name" value="BETA-LACTAMASE"/>
    <property type="match status" value="1"/>
</dbReference>
<dbReference type="PANTHER" id="PTHR35333:SF3">
    <property type="entry name" value="BETA-LACTAMASE-TYPE TRANSPEPTIDASE FOLD CONTAINING PROTEIN"/>
    <property type="match status" value="1"/>
</dbReference>
<accession>A0A1U9KBT0</accession>
<name>A0A1U9KBT0_9BACL</name>
<dbReference type="GO" id="GO:0008800">
    <property type="term" value="F:beta-lactamase activity"/>
    <property type="evidence" value="ECO:0007669"/>
    <property type="project" value="InterPro"/>
</dbReference>
<dbReference type="InterPro" id="IPR000871">
    <property type="entry name" value="Beta-lactam_class-A"/>
</dbReference>
<dbReference type="SUPFAM" id="SSF56601">
    <property type="entry name" value="beta-lactamase/transpeptidase-like"/>
    <property type="match status" value="1"/>
</dbReference>